<organism evidence="3">
    <name type="scientific">Pandoravirus neocaledonia</name>
    <dbReference type="NCBI Taxonomy" id="2107708"/>
    <lineage>
        <taxon>Viruses</taxon>
        <taxon>Pandoravirus</taxon>
    </lineage>
</organism>
<keyword evidence="2" id="KW-1133">Transmembrane helix</keyword>
<evidence type="ECO:0000256" key="2">
    <source>
        <dbReference type="SAM" id="Phobius"/>
    </source>
</evidence>
<protein>
    <submittedName>
        <fullName evidence="3">Uncharacterized protein</fullName>
    </submittedName>
</protein>
<keyword evidence="2" id="KW-0472">Membrane</keyword>
<reference evidence="3" key="1">
    <citation type="journal article" date="2018" name="Nat. Commun.">
        <title>Diversity and evolution of the emerging Pandoraviridae family.</title>
        <authorList>
            <person name="Legendre M."/>
            <person name="Fabre E."/>
            <person name="Poirot O."/>
            <person name="Jeudy S."/>
            <person name="Lartigue A."/>
            <person name="Alempic J.M."/>
            <person name="Beucher L."/>
            <person name="Philippe N."/>
            <person name="Bertaux L."/>
            <person name="Christo-Foroux E."/>
            <person name="Labadie K."/>
            <person name="Coute Y."/>
            <person name="Abergel C."/>
            <person name="Claverie J.M."/>
        </authorList>
    </citation>
    <scope>NUCLEOTIDE SEQUENCE [LARGE SCALE GENOMIC DNA]</scope>
    <source>
        <strain evidence="3">Neocaledonia</strain>
    </source>
</reference>
<dbReference type="EMBL" id="MG011690">
    <property type="protein sequence ID" value="AVK76666.1"/>
    <property type="molecule type" value="Genomic_DNA"/>
</dbReference>
<dbReference type="KEGG" id="vg:36843379"/>
<evidence type="ECO:0000256" key="1">
    <source>
        <dbReference type="SAM" id="MobiDB-lite"/>
    </source>
</evidence>
<feature type="region of interest" description="Disordered" evidence="1">
    <location>
        <begin position="95"/>
        <end position="132"/>
    </location>
</feature>
<accession>A0A2U7UE04</accession>
<sequence length="256" mass="28542">MTAETNSTGRSSIVVAALGPCPKLGGFCLLLVSPFCAAPCRYVFVLVLYRRKTEEQQDTKCQKDCRRPRADFEPAPNKRCSHRPAIQFKYARRRISRNASQRKCKKKSDSLHTHRRPREVEKSHTPAAPAGALPTLKPHARNILVDDHDPFFPETQMRTALVDLLITALVILVCAMALQTLMSAGRYHADCTTVLDGWITKGQCSNFGCYIPPRAQCALPTIILLVSSAVAWATYIALLPLLLPSLVYECIVFYLL</sequence>
<name>A0A2U7UE04_9VIRU</name>
<feature type="transmembrane region" description="Helical" evidence="2">
    <location>
        <begin position="229"/>
        <end position="255"/>
    </location>
</feature>
<proteinExistence type="predicted"/>
<dbReference type="RefSeq" id="YP_009482669.1">
    <property type="nucleotide sequence ID" value="NC_037666.1"/>
</dbReference>
<keyword evidence="2" id="KW-0812">Transmembrane</keyword>
<feature type="transmembrane region" description="Helical" evidence="2">
    <location>
        <begin position="24"/>
        <end position="49"/>
    </location>
</feature>
<dbReference type="Proteomes" id="UP000249287">
    <property type="component" value="Segment"/>
</dbReference>
<feature type="compositionally biased region" description="Basic residues" evidence="1">
    <location>
        <begin position="95"/>
        <end position="106"/>
    </location>
</feature>
<evidence type="ECO:0000313" key="3">
    <source>
        <dbReference type="EMBL" id="AVK76666.1"/>
    </source>
</evidence>
<feature type="compositionally biased region" description="Basic and acidic residues" evidence="1">
    <location>
        <begin position="107"/>
        <end position="124"/>
    </location>
</feature>
<gene>
    <name evidence="3" type="ORF">pneo_cds_1059</name>
</gene>
<feature type="transmembrane region" description="Helical" evidence="2">
    <location>
        <begin position="160"/>
        <end position="178"/>
    </location>
</feature>
<dbReference type="GeneID" id="36843379"/>